<dbReference type="Proteomes" id="UP000015464">
    <property type="component" value="Unassembled WGS sequence"/>
</dbReference>
<feature type="region of interest" description="Disordered" evidence="1">
    <location>
        <begin position="411"/>
        <end position="433"/>
    </location>
</feature>
<feature type="region of interest" description="Disordered" evidence="1">
    <location>
        <begin position="234"/>
        <end position="311"/>
    </location>
</feature>
<feature type="region of interest" description="Disordered" evidence="1">
    <location>
        <begin position="355"/>
        <end position="385"/>
    </location>
</feature>
<feature type="compositionally biased region" description="Low complexity" evidence="1">
    <location>
        <begin position="120"/>
        <end position="132"/>
    </location>
</feature>
<dbReference type="RefSeq" id="XP_013021125.1">
    <property type="nucleotide sequence ID" value="XM_013165671.1"/>
</dbReference>
<dbReference type="PROSITE" id="PS51411">
    <property type="entry name" value="PSP1_C"/>
    <property type="match status" value="1"/>
</dbReference>
<feature type="compositionally biased region" description="Polar residues" evidence="1">
    <location>
        <begin position="83"/>
        <end position="118"/>
    </location>
</feature>
<feature type="compositionally biased region" description="Polar residues" evidence="1">
    <location>
        <begin position="55"/>
        <end position="76"/>
    </location>
</feature>
<evidence type="ECO:0000259" key="2">
    <source>
        <dbReference type="PROSITE" id="PS51411"/>
    </source>
</evidence>
<evidence type="ECO:0000313" key="4">
    <source>
        <dbReference type="Proteomes" id="UP000015464"/>
    </source>
</evidence>
<dbReference type="OMA" id="HAKQRID"/>
<feature type="compositionally biased region" description="Low complexity" evidence="1">
    <location>
        <begin position="38"/>
        <end position="54"/>
    </location>
</feature>
<dbReference type="eggNOG" id="KOG4679">
    <property type="taxonomic scope" value="Eukaryota"/>
</dbReference>
<evidence type="ECO:0000313" key="3">
    <source>
        <dbReference type="EMBL" id="EPY53756.1"/>
    </source>
</evidence>
<feature type="compositionally biased region" description="Polar residues" evidence="1">
    <location>
        <begin position="188"/>
        <end position="200"/>
    </location>
</feature>
<evidence type="ECO:0000256" key="1">
    <source>
        <dbReference type="SAM" id="MobiDB-lite"/>
    </source>
</evidence>
<feature type="domain" description="PSP1 C-terminal" evidence="2">
    <location>
        <begin position="679"/>
        <end position="764"/>
    </location>
</feature>
<dbReference type="PANTHER" id="PTHR43830">
    <property type="entry name" value="PROTEIN PSP1"/>
    <property type="match status" value="1"/>
</dbReference>
<proteinExistence type="predicted"/>
<protein>
    <submittedName>
        <fullName evidence="3">PSP1 family protein</fullName>
    </submittedName>
</protein>
<sequence length="779" mass="84218">MDTVFVPNPQFESLTPLNRQLNHSSSISIMEPWNSISSLASTSTPSSHPAPSDSQPLTSMDTSSPRYTTSSNQKSPSLPPGPSSRTPFTSALSNSYSAFPSQPFTNHNLLENPNSRIYESSPPSSSSSLSSPNQRGLYSHSSQLLSDELSFDPKVSIPPNELPSMLSSTLSKGTPPNFSPSHDRYSSHVPTSISKGQLANPSALANPLRNSPNNAEKWNRFSFSEAVSPNRSAQSQLFALQQQQQQSPSVQNSTSFPLQSVRPNSGDAYSSLSTGLSARRPSLNTDHHGRPIPATSLRLPSGPSLNGAQGSSNLQNVALNLSPRNVGAQAPLSADPTFTSFDFLNDNSIWSKSSVSPSTKYNLSNSASTPSHTSDTTVPMSSSRLSVQGNNVPNLVADRLDLANANGLAQRSTHSWTRHSASGSSRSSLFSPTTGRVPANLENHLAQLSLKQRSNSASFPSINTAKPSIVSEDLASNANALEELASPNELTEDRFAWPRAQRRSSVTDGKNYRLVPPPLRSSFDVCTTPVALRPTLLASSRLPSSAPPQTLHFPNVPPLSAPLSDVLESDVDASTVAQTNASASNLLLVEFKASRTDVFVADAGHLTDVKVNSYVIVEADRGQDLGRVVAKDLSLVEAAAQLASLKEEQLAALRPAEGNNTFGAKSDSSISTTTGLHPKHIYRLAEPREVDELASKYQDESQALLVCQAKVRQRKLPMEVLDGEYQWDRKKLTFYYHAKQRIDFRELVRDLFKVYKTRIWMCAVNESNLPANDSAGASW</sequence>
<feature type="compositionally biased region" description="Low complexity" evidence="1">
    <location>
        <begin position="234"/>
        <end position="255"/>
    </location>
</feature>
<accession>S9XJD2</accession>
<dbReference type="AlphaFoldDB" id="S9XJD2"/>
<dbReference type="NCBIfam" id="NF041131">
    <property type="entry name" value="RicT_YaaT_fam"/>
    <property type="match status" value="1"/>
</dbReference>
<organism evidence="3 4">
    <name type="scientific">Schizosaccharomyces cryophilus (strain OY26 / ATCC MYA-4695 / CBS 11777 / NBRC 106824 / NRRL Y48691)</name>
    <name type="common">Fission yeast</name>
    <dbReference type="NCBI Taxonomy" id="653667"/>
    <lineage>
        <taxon>Eukaryota</taxon>
        <taxon>Fungi</taxon>
        <taxon>Dikarya</taxon>
        <taxon>Ascomycota</taxon>
        <taxon>Taphrinomycotina</taxon>
        <taxon>Schizosaccharomycetes</taxon>
        <taxon>Schizosaccharomycetales</taxon>
        <taxon>Schizosaccharomycetaceae</taxon>
        <taxon>Schizosaccharomyces</taxon>
    </lineage>
</organism>
<feature type="compositionally biased region" description="Polar residues" evidence="1">
    <location>
        <begin position="256"/>
        <end position="276"/>
    </location>
</feature>
<dbReference type="HOGENOM" id="CLU_371372_0_0_1"/>
<dbReference type="Pfam" id="PF04468">
    <property type="entry name" value="PSP1"/>
    <property type="match status" value="1"/>
</dbReference>
<keyword evidence="4" id="KW-1185">Reference proteome</keyword>
<dbReference type="GeneID" id="25037331"/>
<dbReference type="InterPro" id="IPR047767">
    <property type="entry name" value="PSP1-like"/>
</dbReference>
<reference evidence="3 4" key="1">
    <citation type="journal article" date="2011" name="Science">
        <title>Comparative functional genomics of the fission yeasts.</title>
        <authorList>
            <person name="Rhind N."/>
            <person name="Chen Z."/>
            <person name="Yassour M."/>
            <person name="Thompson D.A."/>
            <person name="Haas B.J."/>
            <person name="Habib N."/>
            <person name="Wapinski I."/>
            <person name="Roy S."/>
            <person name="Lin M.F."/>
            <person name="Heiman D.I."/>
            <person name="Young S.K."/>
            <person name="Furuya K."/>
            <person name="Guo Y."/>
            <person name="Pidoux A."/>
            <person name="Chen H.M."/>
            <person name="Robbertse B."/>
            <person name="Goldberg J.M."/>
            <person name="Aoki K."/>
            <person name="Bayne E.H."/>
            <person name="Berlin A.M."/>
            <person name="Desjardins C.A."/>
            <person name="Dobbs E."/>
            <person name="Dukaj L."/>
            <person name="Fan L."/>
            <person name="FitzGerald M.G."/>
            <person name="French C."/>
            <person name="Gujja S."/>
            <person name="Hansen K."/>
            <person name="Keifenheim D."/>
            <person name="Levin J.Z."/>
            <person name="Mosher R.A."/>
            <person name="Mueller C.A."/>
            <person name="Pfiffner J."/>
            <person name="Priest M."/>
            <person name="Russ C."/>
            <person name="Smialowska A."/>
            <person name="Swoboda P."/>
            <person name="Sykes S.M."/>
            <person name="Vaughn M."/>
            <person name="Vengrova S."/>
            <person name="Yoder R."/>
            <person name="Zeng Q."/>
            <person name="Allshire R."/>
            <person name="Baulcombe D."/>
            <person name="Birren B.W."/>
            <person name="Brown W."/>
            <person name="Ekwall K."/>
            <person name="Kellis M."/>
            <person name="Leatherwood J."/>
            <person name="Levin H."/>
            <person name="Margalit H."/>
            <person name="Martienssen R."/>
            <person name="Nieduszynski C.A."/>
            <person name="Spatafora J.W."/>
            <person name="Friedman N."/>
            <person name="Dalgaard J.Z."/>
            <person name="Baumann P."/>
            <person name="Niki H."/>
            <person name="Regev A."/>
            <person name="Nusbaum C."/>
        </authorList>
    </citation>
    <scope>NUCLEOTIDE SEQUENCE [LARGE SCALE GENOMIC DNA]</scope>
    <source>
        <strain evidence="4">OY26 / ATCC MYA-4695 / CBS 11777 / NBRC 106824 / NRRL Y48691</strain>
    </source>
</reference>
<dbReference type="InterPro" id="IPR007557">
    <property type="entry name" value="PSP1_C"/>
</dbReference>
<dbReference type="EMBL" id="KE546988">
    <property type="protein sequence ID" value="EPY53756.1"/>
    <property type="molecule type" value="Genomic_DNA"/>
</dbReference>
<gene>
    <name evidence="3" type="ORF">SPOG_03010</name>
</gene>
<feature type="compositionally biased region" description="Polar residues" evidence="1">
    <location>
        <begin position="165"/>
        <end position="180"/>
    </location>
</feature>
<dbReference type="OrthoDB" id="243127at2759"/>
<name>S9XJD2_SCHCR</name>
<feature type="compositionally biased region" description="Low complexity" evidence="1">
    <location>
        <begin position="418"/>
        <end position="431"/>
    </location>
</feature>
<feature type="region of interest" description="Disordered" evidence="1">
    <location>
        <begin position="38"/>
        <end position="216"/>
    </location>
</feature>
<feature type="compositionally biased region" description="Polar residues" evidence="1">
    <location>
        <begin position="133"/>
        <end position="145"/>
    </location>
</feature>
<dbReference type="GO" id="GO:0005737">
    <property type="term" value="C:cytoplasm"/>
    <property type="evidence" value="ECO:0007669"/>
    <property type="project" value="TreeGrafter"/>
</dbReference>
<dbReference type="PANTHER" id="PTHR43830:SF3">
    <property type="entry name" value="PROTEIN PSP1"/>
    <property type="match status" value="1"/>
</dbReference>